<evidence type="ECO:0000256" key="2">
    <source>
        <dbReference type="ARBA" id="ARBA00022679"/>
    </source>
</evidence>
<accession>A0ABV9DN06</accession>
<dbReference type="Gene3D" id="3.30.565.30">
    <property type="entry name" value="Sporulation initiation phosphotransferase B (SpoOB), C-terminal domain"/>
    <property type="match status" value="1"/>
</dbReference>
<feature type="domain" description="Sporulation initiation phosphotransferase B C-terminal" evidence="4">
    <location>
        <begin position="59"/>
        <end position="148"/>
    </location>
</feature>
<dbReference type="RefSeq" id="WP_390296294.1">
    <property type="nucleotide sequence ID" value="NZ_JBHSFU010000006.1"/>
</dbReference>
<feature type="domain" description="SpoOB alpha-helical" evidence="5">
    <location>
        <begin position="4"/>
        <end position="56"/>
    </location>
</feature>
<sequence>MDENEIISILRHYRHDLLNQLQIIQGYVSMGKTDKANMKIREYVQDLHEERKLANLDIPKFALYLIRFNSLHTNFRMTYHIYTENSELSRVEERMLEQCRQFIGEIENAADEAVLYDITLEMNDTDSSSVVDLNFNITGNFPSETRLISNIENMGLDIIASWNEEALVCSLKVPNQ</sequence>
<keyword evidence="2" id="KW-0808">Transferase</keyword>
<evidence type="ECO:0000259" key="5">
    <source>
        <dbReference type="Pfam" id="PF14689"/>
    </source>
</evidence>
<proteinExistence type="predicted"/>
<comment type="caution">
    <text evidence="6">The sequence shown here is derived from an EMBL/GenBank/DDBJ whole genome shotgun (WGS) entry which is preliminary data.</text>
</comment>
<evidence type="ECO:0000256" key="3">
    <source>
        <dbReference type="ARBA" id="ARBA00022777"/>
    </source>
</evidence>
<keyword evidence="1" id="KW-0597">Phosphoprotein</keyword>
<dbReference type="InterPro" id="IPR016122">
    <property type="entry name" value="SpoOB_C"/>
</dbReference>
<organism evidence="6 7">
    <name type="scientific">Virgibacillus kekensis</name>
    <dbReference type="NCBI Taxonomy" id="202261"/>
    <lineage>
        <taxon>Bacteria</taxon>
        <taxon>Bacillati</taxon>
        <taxon>Bacillota</taxon>
        <taxon>Bacilli</taxon>
        <taxon>Bacillales</taxon>
        <taxon>Bacillaceae</taxon>
        <taxon>Virgibacillus</taxon>
    </lineage>
</organism>
<dbReference type="InterPro" id="IPR039506">
    <property type="entry name" value="SPOB_a"/>
</dbReference>
<dbReference type="Gene3D" id="1.10.287.130">
    <property type="match status" value="1"/>
</dbReference>
<evidence type="ECO:0000256" key="1">
    <source>
        <dbReference type="ARBA" id="ARBA00022553"/>
    </source>
</evidence>
<dbReference type="InterPro" id="IPR037100">
    <property type="entry name" value="Spo0B_C_sf"/>
</dbReference>
<dbReference type="Proteomes" id="UP001595989">
    <property type="component" value="Unassembled WGS sequence"/>
</dbReference>
<dbReference type="SUPFAM" id="SSF55890">
    <property type="entry name" value="Sporulation response regulatory protein Spo0B"/>
    <property type="match status" value="1"/>
</dbReference>
<evidence type="ECO:0000313" key="6">
    <source>
        <dbReference type="EMBL" id="MFC4558943.1"/>
    </source>
</evidence>
<gene>
    <name evidence="6" type="ORF">ACFO3D_12070</name>
</gene>
<evidence type="ECO:0000313" key="7">
    <source>
        <dbReference type="Proteomes" id="UP001595989"/>
    </source>
</evidence>
<dbReference type="Pfam" id="PF14689">
    <property type="entry name" value="SPOB_a"/>
    <property type="match status" value="1"/>
</dbReference>
<dbReference type="Pfam" id="PF14682">
    <property type="entry name" value="SPOB_ab"/>
    <property type="match status" value="1"/>
</dbReference>
<protein>
    <submittedName>
        <fullName evidence="6">Spo0B domain-containing protein</fullName>
    </submittedName>
</protein>
<dbReference type="EMBL" id="JBHSFU010000006">
    <property type="protein sequence ID" value="MFC4558943.1"/>
    <property type="molecule type" value="Genomic_DNA"/>
</dbReference>
<reference evidence="7" key="1">
    <citation type="journal article" date="2019" name="Int. J. Syst. Evol. Microbiol.">
        <title>The Global Catalogue of Microorganisms (GCM) 10K type strain sequencing project: providing services to taxonomists for standard genome sequencing and annotation.</title>
        <authorList>
            <consortium name="The Broad Institute Genomics Platform"/>
            <consortium name="The Broad Institute Genome Sequencing Center for Infectious Disease"/>
            <person name="Wu L."/>
            <person name="Ma J."/>
        </authorList>
    </citation>
    <scope>NUCLEOTIDE SEQUENCE [LARGE SCALE GENOMIC DNA]</scope>
    <source>
        <strain evidence="7">CGMCC 4.7426</strain>
    </source>
</reference>
<keyword evidence="7" id="KW-1185">Reference proteome</keyword>
<dbReference type="InterPro" id="IPR016120">
    <property type="entry name" value="Sig_transdc_His_kin_SpoOB"/>
</dbReference>
<name>A0ABV9DN06_9BACI</name>
<evidence type="ECO:0000259" key="4">
    <source>
        <dbReference type="Pfam" id="PF14682"/>
    </source>
</evidence>
<keyword evidence="3" id="KW-0418">Kinase</keyword>